<evidence type="ECO:0000313" key="2">
    <source>
        <dbReference type="EMBL" id="RLM54823.1"/>
    </source>
</evidence>
<keyword evidence="3" id="KW-1185">Reference proteome</keyword>
<evidence type="ECO:0000256" key="1">
    <source>
        <dbReference type="SAM" id="MobiDB-lite"/>
    </source>
</evidence>
<dbReference type="AlphaFoldDB" id="A0A3L6PBC7"/>
<feature type="compositionally biased region" description="Polar residues" evidence="1">
    <location>
        <begin position="83"/>
        <end position="95"/>
    </location>
</feature>
<comment type="caution">
    <text evidence="2">The sequence shown here is derived from an EMBL/GenBank/DDBJ whole genome shotgun (WGS) entry which is preliminary data.</text>
</comment>
<reference evidence="3" key="1">
    <citation type="journal article" date="2019" name="Nat. Commun.">
        <title>The genome of broomcorn millet.</title>
        <authorList>
            <person name="Zou C."/>
            <person name="Miki D."/>
            <person name="Li D."/>
            <person name="Tang Q."/>
            <person name="Xiao L."/>
            <person name="Rajput S."/>
            <person name="Deng P."/>
            <person name="Jia W."/>
            <person name="Huang R."/>
            <person name="Zhang M."/>
            <person name="Sun Y."/>
            <person name="Hu J."/>
            <person name="Fu X."/>
            <person name="Schnable P.S."/>
            <person name="Li F."/>
            <person name="Zhang H."/>
            <person name="Feng B."/>
            <person name="Zhu X."/>
            <person name="Liu R."/>
            <person name="Schnable J.C."/>
            <person name="Zhu J.-K."/>
            <person name="Zhang H."/>
        </authorList>
    </citation>
    <scope>NUCLEOTIDE SEQUENCE [LARGE SCALE GENOMIC DNA]</scope>
</reference>
<accession>A0A3L6PBC7</accession>
<gene>
    <name evidence="2" type="ORF">C2845_PM10G02200</name>
</gene>
<name>A0A3L6PBC7_PANMI</name>
<organism evidence="2 3">
    <name type="scientific">Panicum miliaceum</name>
    <name type="common">Proso millet</name>
    <name type="synonym">Broomcorn millet</name>
    <dbReference type="NCBI Taxonomy" id="4540"/>
    <lineage>
        <taxon>Eukaryota</taxon>
        <taxon>Viridiplantae</taxon>
        <taxon>Streptophyta</taxon>
        <taxon>Embryophyta</taxon>
        <taxon>Tracheophyta</taxon>
        <taxon>Spermatophyta</taxon>
        <taxon>Magnoliopsida</taxon>
        <taxon>Liliopsida</taxon>
        <taxon>Poales</taxon>
        <taxon>Poaceae</taxon>
        <taxon>PACMAD clade</taxon>
        <taxon>Panicoideae</taxon>
        <taxon>Panicodae</taxon>
        <taxon>Paniceae</taxon>
        <taxon>Panicinae</taxon>
        <taxon>Panicum</taxon>
        <taxon>Panicum sect. Panicum</taxon>
    </lineage>
</organism>
<evidence type="ECO:0000313" key="3">
    <source>
        <dbReference type="Proteomes" id="UP000275267"/>
    </source>
</evidence>
<protein>
    <submittedName>
        <fullName evidence="2">Uncharacterized protein</fullName>
    </submittedName>
</protein>
<dbReference type="Proteomes" id="UP000275267">
    <property type="component" value="Unassembled WGS sequence"/>
</dbReference>
<feature type="region of interest" description="Disordered" evidence="1">
    <location>
        <begin position="83"/>
        <end position="107"/>
    </location>
</feature>
<dbReference type="EMBL" id="PQIB02000018">
    <property type="protein sequence ID" value="RLM54823.1"/>
    <property type="molecule type" value="Genomic_DNA"/>
</dbReference>
<proteinExistence type="predicted"/>
<sequence length="140" mass="15448">MSSALTLQDCDDSYLDRLIDGLIDKVFEDGSTIASPRTVLRNTTGGSLQSSSSVWSNILIRRSQDRFKEGLDKVFSELMDELNGSSSEESITSGPRTVPRDTTGGSPQLLVSSTRSNIFIRLPPECLKTFYIRMDQTGSF</sequence>